<reference evidence="2 3" key="1">
    <citation type="submission" date="2019-02" db="EMBL/GenBank/DDBJ databases">
        <title>Genome sequencing of the rare red list fungi Hericium alpestre (H. flagellum).</title>
        <authorList>
            <person name="Buettner E."/>
            <person name="Kellner H."/>
        </authorList>
    </citation>
    <scope>NUCLEOTIDE SEQUENCE [LARGE SCALE GENOMIC DNA]</scope>
    <source>
        <strain evidence="2 3">DSM 108284</strain>
    </source>
</reference>
<evidence type="ECO:0000313" key="3">
    <source>
        <dbReference type="Proteomes" id="UP000298061"/>
    </source>
</evidence>
<comment type="caution">
    <text evidence="2">The sequence shown here is derived from an EMBL/GenBank/DDBJ whole genome shotgun (WGS) entry which is preliminary data.</text>
</comment>
<proteinExistence type="predicted"/>
<evidence type="ECO:0000313" key="2">
    <source>
        <dbReference type="EMBL" id="TFY81257.1"/>
    </source>
</evidence>
<accession>A0A4Z0A4K0</accession>
<dbReference type="Proteomes" id="UP000298061">
    <property type="component" value="Unassembled WGS sequence"/>
</dbReference>
<feature type="transmembrane region" description="Helical" evidence="1">
    <location>
        <begin position="38"/>
        <end position="58"/>
    </location>
</feature>
<dbReference type="AlphaFoldDB" id="A0A4Z0A4K0"/>
<sequence length="69" mass="7756">MVRYFNLANQRKYELVVVVGPSPRTTSVVLQVSYALRYILFSIAHALDGLLLGVVYFVDDVLFNLPAPI</sequence>
<dbReference type="EMBL" id="SFCI01000232">
    <property type="protein sequence ID" value="TFY81257.1"/>
    <property type="molecule type" value="Genomic_DNA"/>
</dbReference>
<keyword evidence="1" id="KW-1133">Transmembrane helix</keyword>
<gene>
    <name evidence="2" type="ORF">EWM64_g2751</name>
</gene>
<keyword evidence="1" id="KW-0472">Membrane</keyword>
<protein>
    <submittedName>
        <fullName evidence="2">Uncharacterized protein</fullName>
    </submittedName>
</protein>
<organism evidence="2 3">
    <name type="scientific">Hericium alpestre</name>
    <dbReference type="NCBI Taxonomy" id="135208"/>
    <lineage>
        <taxon>Eukaryota</taxon>
        <taxon>Fungi</taxon>
        <taxon>Dikarya</taxon>
        <taxon>Basidiomycota</taxon>
        <taxon>Agaricomycotina</taxon>
        <taxon>Agaricomycetes</taxon>
        <taxon>Russulales</taxon>
        <taxon>Hericiaceae</taxon>
        <taxon>Hericium</taxon>
    </lineage>
</organism>
<keyword evidence="3" id="KW-1185">Reference proteome</keyword>
<evidence type="ECO:0000256" key="1">
    <source>
        <dbReference type="SAM" id="Phobius"/>
    </source>
</evidence>
<keyword evidence="1" id="KW-0812">Transmembrane</keyword>
<name>A0A4Z0A4K0_9AGAM</name>